<protein>
    <recommendedName>
        <fullName evidence="3">DUF4178 domain-containing protein</fullName>
    </recommendedName>
</protein>
<organism evidence="1 2">
    <name type="scientific">Shewanella bicestrii</name>
    <dbReference type="NCBI Taxonomy" id="2018305"/>
    <lineage>
        <taxon>Bacteria</taxon>
        <taxon>Pseudomonadati</taxon>
        <taxon>Pseudomonadota</taxon>
        <taxon>Gammaproteobacteria</taxon>
        <taxon>Alteromonadales</taxon>
        <taxon>Shewanellaceae</taxon>
        <taxon>Shewanella</taxon>
    </lineage>
</organism>
<evidence type="ECO:0000313" key="1">
    <source>
        <dbReference type="EMBL" id="ASK70349.1"/>
    </source>
</evidence>
<sequence length="217" mass="24955">MGFFNSIFGKKTPPARELNHPSALKIGDMISIDNSFALPPQLRGQQLKVEAVNTYEFERNQQTEWVLKGHGSETLFLSLEEDDETYLAFSMKITRAQVEQLFDLEQFSTLFDEPGHAELTTQELSPQLAEQLEQWLGKQYHQVTFALFGYFHREDYRGLKPPQDANGATGEPFEYYLLLDDDESRAVEVEVYEGGDTDVVLTLYRPVSDIRDYWPGQ</sequence>
<evidence type="ECO:0008006" key="3">
    <source>
        <dbReference type="Google" id="ProtNLM"/>
    </source>
</evidence>
<dbReference type="RefSeq" id="WP_089068396.1">
    <property type="nucleotide sequence ID" value="NZ_CP022358.1"/>
</dbReference>
<gene>
    <name evidence="1" type="ORF">CF168_16645</name>
</gene>
<dbReference type="KEGG" id="sbj:CF168_16645"/>
<dbReference type="AlphaFoldDB" id="A0A220UQC0"/>
<evidence type="ECO:0000313" key="2">
    <source>
        <dbReference type="Proteomes" id="UP000198367"/>
    </source>
</evidence>
<dbReference type="EMBL" id="CP022358">
    <property type="protein sequence ID" value="ASK70349.1"/>
    <property type="molecule type" value="Genomic_DNA"/>
</dbReference>
<proteinExistence type="predicted"/>
<dbReference type="Proteomes" id="UP000198367">
    <property type="component" value="Chromosome"/>
</dbReference>
<name>A0A220UQC0_9GAMM</name>
<keyword evidence="2" id="KW-1185">Reference proteome</keyword>
<reference evidence="1 2" key="1">
    <citation type="submission" date="2017-07" db="EMBL/GenBank/DDBJ databases">
        <title>Phenotypical and genomic characterization of a clinical isolate of Shewanella bicestrii sp. nov. producing an extended-spectrum beta-lactamase and a new oxacillinase variant.</title>
        <authorList>
            <person name="Jousset A.B."/>
            <person name="Bonnin R.A."/>
            <person name="Girlich D."/>
            <person name="Dabos L."/>
            <person name="Potron A."/>
            <person name="Dortet L."/>
            <person name="Glaser P."/>
            <person name="Naas T."/>
        </authorList>
    </citation>
    <scope>NUCLEOTIDE SEQUENCE [LARGE SCALE GENOMIC DNA]</scope>
    <source>
        <strain evidence="1 2">JAB-1</strain>
    </source>
</reference>
<accession>A0A220UQC0</accession>